<dbReference type="Proteomes" id="UP000054266">
    <property type="component" value="Unassembled WGS sequence"/>
</dbReference>
<organism evidence="1 2">
    <name type="scientific">Phialophora macrospora</name>
    <dbReference type="NCBI Taxonomy" id="1851006"/>
    <lineage>
        <taxon>Eukaryota</taxon>
        <taxon>Fungi</taxon>
        <taxon>Dikarya</taxon>
        <taxon>Ascomycota</taxon>
        <taxon>Pezizomycotina</taxon>
        <taxon>Eurotiomycetes</taxon>
        <taxon>Chaetothyriomycetidae</taxon>
        <taxon>Chaetothyriales</taxon>
        <taxon>Herpotrichiellaceae</taxon>
        <taxon>Phialophora</taxon>
    </lineage>
</organism>
<evidence type="ECO:0000313" key="1">
    <source>
        <dbReference type="EMBL" id="KIW66154.1"/>
    </source>
</evidence>
<accession>A0A0D2G221</accession>
<dbReference type="AlphaFoldDB" id="A0A0D2G221"/>
<evidence type="ECO:0000313" key="2">
    <source>
        <dbReference type="Proteomes" id="UP000054266"/>
    </source>
</evidence>
<proteinExistence type="predicted"/>
<sequence length="128" mass="14469">MTKGLSRWQTGWLSRRKVSLPVMTGSERSSHPERKPANCFVQYSIQEGCRCWPQGLLPVIEIPACWRPDRLGRGCLSLLGTCIRAPRRSLGELICQKIPNWRSLRSSSSELSARHIVSLRSALHSTNK</sequence>
<name>A0A0D2G221_9EURO</name>
<dbReference type="EMBL" id="KN846960">
    <property type="protein sequence ID" value="KIW66154.1"/>
    <property type="molecule type" value="Genomic_DNA"/>
</dbReference>
<keyword evidence="2" id="KW-1185">Reference proteome</keyword>
<reference evidence="1 2" key="1">
    <citation type="submission" date="2015-01" db="EMBL/GenBank/DDBJ databases">
        <title>The Genome Sequence of Capronia semiimmersa CBS27337.</title>
        <authorList>
            <consortium name="The Broad Institute Genomics Platform"/>
            <person name="Cuomo C."/>
            <person name="de Hoog S."/>
            <person name="Gorbushina A."/>
            <person name="Stielow B."/>
            <person name="Teixiera M."/>
            <person name="Abouelleil A."/>
            <person name="Chapman S.B."/>
            <person name="Priest M."/>
            <person name="Young S.K."/>
            <person name="Wortman J."/>
            <person name="Nusbaum C."/>
            <person name="Birren B."/>
        </authorList>
    </citation>
    <scope>NUCLEOTIDE SEQUENCE [LARGE SCALE GENOMIC DNA]</scope>
    <source>
        <strain evidence="1 2">CBS 27337</strain>
    </source>
</reference>
<dbReference type="HOGENOM" id="CLU_1959297_0_0_1"/>
<protein>
    <submittedName>
        <fullName evidence="1">Uncharacterized protein</fullName>
    </submittedName>
</protein>
<gene>
    <name evidence="1" type="ORF">PV04_08355</name>
</gene>